<dbReference type="AlphaFoldDB" id="A0A4C1XEM3"/>
<organism evidence="1 2">
    <name type="scientific">Eumeta variegata</name>
    <name type="common">Bagworm moth</name>
    <name type="synonym">Eumeta japonica</name>
    <dbReference type="NCBI Taxonomy" id="151549"/>
    <lineage>
        <taxon>Eukaryota</taxon>
        <taxon>Metazoa</taxon>
        <taxon>Ecdysozoa</taxon>
        <taxon>Arthropoda</taxon>
        <taxon>Hexapoda</taxon>
        <taxon>Insecta</taxon>
        <taxon>Pterygota</taxon>
        <taxon>Neoptera</taxon>
        <taxon>Endopterygota</taxon>
        <taxon>Lepidoptera</taxon>
        <taxon>Glossata</taxon>
        <taxon>Ditrysia</taxon>
        <taxon>Tineoidea</taxon>
        <taxon>Psychidae</taxon>
        <taxon>Oiketicinae</taxon>
        <taxon>Eumeta</taxon>
    </lineage>
</organism>
<name>A0A4C1XEM3_EUMVA</name>
<evidence type="ECO:0000313" key="2">
    <source>
        <dbReference type="Proteomes" id="UP000299102"/>
    </source>
</evidence>
<comment type="caution">
    <text evidence="1">The sequence shown here is derived from an EMBL/GenBank/DDBJ whole genome shotgun (WGS) entry which is preliminary data.</text>
</comment>
<protein>
    <submittedName>
        <fullName evidence="1">Uncharacterized protein</fullName>
    </submittedName>
</protein>
<gene>
    <name evidence="1" type="ORF">EVAR_41108_1</name>
</gene>
<accession>A0A4C1XEM3</accession>
<reference evidence="1 2" key="1">
    <citation type="journal article" date="2019" name="Commun. Biol.">
        <title>The bagworm genome reveals a unique fibroin gene that provides high tensile strength.</title>
        <authorList>
            <person name="Kono N."/>
            <person name="Nakamura H."/>
            <person name="Ohtoshi R."/>
            <person name="Tomita M."/>
            <person name="Numata K."/>
            <person name="Arakawa K."/>
        </authorList>
    </citation>
    <scope>NUCLEOTIDE SEQUENCE [LARGE SCALE GENOMIC DNA]</scope>
</reference>
<proteinExistence type="predicted"/>
<evidence type="ECO:0000313" key="1">
    <source>
        <dbReference type="EMBL" id="GBP60769.1"/>
    </source>
</evidence>
<dbReference type="Proteomes" id="UP000299102">
    <property type="component" value="Unassembled WGS sequence"/>
</dbReference>
<sequence length="113" mass="12627">MRWMLSGSHAIVNLAATQKLTSSTGKIRFHRNLDVKLLLYVRIPVVLWFLDFDFAVAFRLLTKSTSGSFPSLPLSTTCYNRIPSTRYPIPSQEAGNALMIPLRLRVSMGGGEL</sequence>
<keyword evidence="2" id="KW-1185">Reference proteome</keyword>
<dbReference type="EMBL" id="BGZK01000795">
    <property type="protein sequence ID" value="GBP60769.1"/>
    <property type="molecule type" value="Genomic_DNA"/>
</dbReference>